<dbReference type="RefSeq" id="WP_339964263.1">
    <property type="nucleotide sequence ID" value="NZ_JBBHJY010000001.1"/>
</dbReference>
<gene>
    <name evidence="2" type="ORF">WG900_01885</name>
</gene>
<comment type="caution">
    <text evidence="2">The sequence shown here is derived from an EMBL/GenBank/DDBJ whole genome shotgun (WGS) entry which is preliminary data.</text>
</comment>
<name>A0ABU8S4Z4_9SPHN</name>
<accession>A0ABU8S4Z4</accession>
<protein>
    <submittedName>
        <fullName evidence="2">Uncharacterized protein</fullName>
    </submittedName>
</protein>
<dbReference type="Proteomes" id="UP001379235">
    <property type="component" value="Unassembled WGS sequence"/>
</dbReference>
<evidence type="ECO:0000313" key="2">
    <source>
        <dbReference type="EMBL" id="MEJ6008661.1"/>
    </source>
</evidence>
<dbReference type="EMBL" id="JBBHJY010000001">
    <property type="protein sequence ID" value="MEJ6008661.1"/>
    <property type="molecule type" value="Genomic_DNA"/>
</dbReference>
<feature type="transmembrane region" description="Helical" evidence="1">
    <location>
        <begin position="70"/>
        <end position="89"/>
    </location>
</feature>
<proteinExistence type="predicted"/>
<keyword evidence="3" id="KW-1185">Reference proteome</keyword>
<reference evidence="2 3" key="1">
    <citation type="submission" date="2024-03" db="EMBL/GenBank/DDBJ databases">
        <authorList>
            <person name="Jo J.-H."/>
        </authorList>
    </citation>
    <scope>NUCLEOTIDE SEQUENCE [LARGE SCALE GENOMIC DNA]</scope>
    <source>
        <strain evidence="2 3">AS3R-12</strain>
    </source>
</reference>
<keyword evidence="1" id="KW-0472">Membrane</keyword>
<keyword evidence="1" id="KW-1133">Transmembrane helix</keyword>
<evidence type="ECO:0000313" key="3">
    <source>
        <dbReference type="Proteomes" id="UP001379235"/>
    </source>
</evidence>
<keyword evidence="1" id="KW-0812">Transmembrane</keyword>
<organism evidence="2 3">
    <name type="scientific">Novosphingobium aquae</name>
    <dbReference type="NCBI Taxonomy" id="3133435"/>
    <lineage>
        <taxon>Bacteria</taxon>
        <taxon>Pseudomonadati</taxon>
        <taxon>Pseudomonadota</taxon>
        <taxon>Alphaproteobacteria</taxon>
        <taxon>Sphingomonadales</taxon>
        <taxon>Sphingomonadaceae</taxon>
        <taxon>Novosphingobium</taxon>
    </lineage>
</organism>
<sequence>MAEPIVDGNVVYTDFAGNSGGETYVNTTFGGGRGGAPMDPMVPLKDYVDARDEAVETRVNGRLDKLPTKGTVWGAVATGIGLLLAALAFGGDRFDGGVGASGLLRGQAEKQAETDASQDAKLLVMDQKLDILIKQTADK</sequence>
<evidence type="ECO:0000256" key="1">
    <source>
        <dbReference type="SAM" id="Phobius"/>
    </source>
</evidence>